<reference evidence="9" key="1">
    <citation type="submission" date="2021-11" db="EMBL/GenBank/DDBJ databases">
        <title>Cultivation dependent microbiological survey of springs from the worlds oldest radium mine currently devoted to the extraction of radon-saturated water.</title>
        <authorList>
            <person name="Kapinusova G."/>
            <person name="Smrhova T."/>
            <person name="Strejcek M."/>
            <person name="Suman J."/>
            <person name="Jani K."/>
            <person name="Pajer P."/>
            <person name="Uhlik O."/>
        </authorList>
    </citation>
    <scope>NUCLEOTIDE SEQUENCE [LARGE SCALE GENOMIC DNA]</scope>
    <source>
        <strain evidence="9">J379</strain>
    </source>
</reference>
<keyword evidence="4" id="KW-0249">Electron transport</keyword>
<dbReference type="Gene3D" id="3.30.70.20">
    <property type="match status" value="1"/>
</dbReference>
<comment type="cofactor">
    <cofactor evidence="1">
        <name>[3Fe-4S] cluster</name>
        <dbReference type="ChEBI" id="CHEBI:21137"/>
    </cofactor>
</comment>
<keyword evidence="6" id="KW-0411">Iron-sulfur</keyword>
<evidence type="ECO:0000313" key="9">
    <source>
        <dbReference type="Proteomes" id="UP001058860"/>
    </source>
</evidence>
<accession>A0ABY5PBX8</accession>
<evidence type="ECO:0000256" key="1">
    <source>
        <dbReference type="ARBA" id="ARBA00001927"/>
    </source>
</evidence>
<keyword evidence="2" id="KW-0813">Transport</keyword>
<dbReference type="RefSeq" id="WP_353862708.1">
    <property type="nucleotide sequence ID" value="NZ_CP088295.1"/>
</dbReference>
<evidence type="ECO:0000256" key="2">
    <source>
        <dbReference type="ARBA" id="ARBA00022448"/>
    </source>
</evidence>
<evidence type="ECO:0000256" key="4">
    <source>
        <dbReference type="ARBA" id="ARBA00022982"/>
    </source>
</evidence>
<keyword evidence="5" id="KW-0408">Iron</keyword>
<evidence type="ECO:0000313" key="8">
    <source>
        <dbReference type="EMBL" id="UUY02175.1"/>
    </source>
</evidence>
<dbReference type="PANTHER" id="PTHR36923">
    <property type="entry name" value="FERREDOXIN"/>
    <property type="match status" value="1"/>
</dbReference>
<keyword evidence="7" id="KW-0003">3Fe-4S</keyword>
<organism evidence="8 9">
    <name type="scientific">Svornostia abyssi</name>
    <dbReference type="NCBI Taxonomy" id="2898438"/>
    <lineage>
        <taxon>Bacteria</taxon>
        <taxon>Bacillati</taxon>
        <taxon>Actinomycetota</taxon>
        <taxon>Thermoleophilia</taxon>
        <taxon>Solirubrobacterales</taxon>
        <taxon>Baekduiaceae</taxon>
        <taxon>Svornostia</taxon>
    </lineage>
</organism>
<evidence type="ECO:0000256" key="3">
    <source>
        <dbReference type="ARBA" id="ARBA00022723"/>
    </source>
</evidence>
<gene>
    <name evidence="8" type="ORF">LRS13_15810</name>
</gene>
<keyword evidence="9" id="KW-1185">Reference proteome</keyword>
<evidence type="ECO:0000256" key="5">
    <source>
        <dbReference type="ARBA" id="ARBA00023004"/>
    </source>
</evidence>
<dbReference type="Proteomes" id="UP001058860">
    <property type="component" value="Chromosome"/>
</dbReference>
<dbReference type="PANTHER" id="PTHR36923:SF3">
    <property type="entry name" value="FERREDOXIN"/>
    <property type="match status" value="1"/>
</dbReference>
<proteinExistence type="predicted"/>
<evidence type="ECO:0000256" key="6">
    <source>
        <dbReference type="ARBA" id="ARBA00023014"/>
    </source>
</evidence>
<dbReference type="SUPFAM" id="SSF54862">
    <property type="entry name" value="4Fe-4S ferredoxins"/>
    <property type="match status" value="1"/>
</dbReference>
<evidence type="ECO:0000256" key="7">
    <source>
        <dbReference type="ARBA" id="ARBA00023291"/>
    </source>
</evidence>
<dbReference type="EMBL" id="CP088295">
    <property type="protein sequence ID" value="UUY02175.1"/>
    <property type="molecule type" value="Genomic_DNA"/>
</dbReference>
<protein>
    <submittedName>
        <fullName evidence="8">Ferredoxin</fullName>
    </submittedName>
</protein>
<dbReference type="InterPro" id="IPR051269">
    <property type="entry name" value="Fe-S_cluster_ET"/>
</dbReference>
<keyword evidence="3" id="KW-0479">Metal-binding</keyword>
<name>A0ABY5PBX8_9ACTN</name>
<sequence>MTERVHVDHRRCRRHALCVIVAPDVFARGGDGRMHVTQPANADAAARAREAERYCPLQAIDTERRR</sequence>
<dbReference type="Pfam" id="PF13370">
    <property type="entry name" value="Fer4_13"/>
    <property type="match status" value="1"/>
</dbReference>